<dbReference type="InterPro" id="IPR036388">
    <property type="entry name" value="WH-like_DNA-bd_sf"/>
</dbReference>
<dbReference type="PANTHER" id="PTHR42756">
    <property type="entry name" value="TRANSCRIPTIONAL REGULATOR, MARR"/>
    <property type="match status" value="1"/>
</dbReference>
<feature type="domain" description="HTH marR-type" evidence="4">
    <location>
        <begin position="8"/>
        <end position="139"/>
    </location>
</feature>
<keyword evidence="1" id="KW-0805">Transcription regulation</keyword>
<dbReference type="PROSITE" id="PS01117">
    <property type="entry name" value="HTH_MARR_1"/>
    <property type="match status" value="1"/>
</dbReference>
<dbReference type="KEGG" id="sapp:SAC06_03225"/>
<protein>
    <submittedName>
        <fullName evidence="5">MarR family transcriptional regulator</fullName>
    </submittedName>
</protein>
<proteinExistence type="predicted"/>
<dbReference type="InterPro" id="IPR023187">
    <property type="entry name" value="Tscrpt_reg_MarR-type_CS"/>
</dbReference>
<evidence type="ECO:0000256" key="1">
    <source>
        <dbReference type="ARBA" id="ARBA00023015"/>
    </source>
</evidence>
<dbReference type="SMART" id="SM00347">
    <property type="entry name" value="HTH_MARR"/>
    <property type="match status" value="1"/>
</dbReference>
<dbReference type="PANTHER" id="PTHR42756:SF1">
    <property type="entry name" value="TRANSCRIPTIONAL REPRESSOR OF EMRAB OPERON"/>
    <property type="match status" value="1"/>
</dbReference>
<evidence type="ECO:0000256" key="2">
    <source>
        <dbReference type="ARBA" id="ARBA00023125"/>
    </source>
</evidence>
<dbReference type="GO" id="GO:0003700">
    <property type="term" value="F:DNA-binding transcription factor activity"/>
    <property type="evidence" value="ECO:0007669"/>
    <property type="project" value="InterPro"/>
</dbReference>
<dbReference type="Gene3D" id="1.10.10.10">
    <property type="entry name" value="Winged helix-like DNA-binding domain superfamily/Winged helix DNA-binding domain"/>
    <property type="match status" value="1"/>
</dbReference>
<dbReference type="PRINTS" id="PR00598">
    <property type="entry name" value="HTHMARR"/>
</dbReference>
<keyword evidence="3" id="KW-0804">Transcription</keyword>
<dbReference type="EMBL" id="CP138335">
    <property type="protein sequence ID" value="XBW08587.1"/>
    <property type="molecule type" value="Genomic_DNA"/>
</dbReference>
<evidence type="ECO:0000313" key="5">
    <source>
        <dbReference type="EMBL" id="XBW08587.1"/>
    </source>
</evidence>
<accession>A0AAU7V8I0</accession>
<reference evidence="5" key="1">
    <citation type="submission" date="2023-11" db="EMBL/GenBank/DDBJ databases">
        <title>Scrofimicrobium hongkongense sp. nov., isolated from a patient with peritonitis.</title>
        <authorList>
            <person name="Lao H.Y."/>
            <person name="Wong A.Y.P."/>
            <person name="Ng T.L."/>
            <person name="Wong R.Y.L."/>
            <person name="Yau M.C.Y."/>
            <person name="Lam J.Y.W."/>
            <person name="Siu G.K.H."/>
        </authorList>
    </citation>
    <scope>NUCLEOTIDE SEQUENCE</scope>
    <source>
        <strain evidence="5">R131</strain>
    </source>
</reference>
<dbReference type="InterPro" id="IPR000835">
    <property type="entry name" value="HTH_MarR-typ"/>
</dbReference>
<keyword evidence="2" id="KW-0238">DNA-binding</keyword>
<dbReference type="GO" id="GO:0003677">
    <property type="term" value="F:DNA binding"/>
    <property type="evidence" value="ECO:0007669"/>
    <property type="project" value="UniProtKB-KW"/>
</dbReference>
<gene>
    <name evidence="5" type="ORF">SAC06_03225</name>
</gene>
<dbReference type="AlphaFoldDB" id="A0AAU7V8I0"/>
<name>A0AAU7V8I0_9ACTO</name>
<organism evidence="5">
    <name type="scientific">Scrofimicrobium appendicitidis</name>
    <dbReference type="NCBI Taxonomy" id="3079930"/>
    <lineage>
        <taxon>Bacteria</taxon>
        <taxon>Bacillati</taxon>
        <taxon>Actinomycetota</taxon>
        <taxon>Actinomycetes</taxon>
        <taxon>Actinomycetales</taxon>
        <taxon>Actinomycetaceae</taxon>
        <taxon>Scrofimicrobium</taxon>
    </lineage>
</organism>
<evidence type="ECO:0000256" key="3">
    <source>
        <dbReference type="ARBA" id="ARBA00023163"/>
    </source>
</evidence>
<dbReference type="InterPro" id="IPR036390">
    <property type="entry name" value="WH_DNA-bd_sf"/>
</dbReference>
<dbReference type="SUPFAM" id="SSF46785">
    <property type="entry name" value="Winged helix' DNA-binding domain"/>
    <property type="match status" value="1"/>
</dbReference>
<dbReference type="Pfam" id="PF12802">
    <property type="entry name" value="MarR_2"/>
    <property type="match status" value="1"/>
</dbReference>
<dbReference type="PROSITE" id="PS50995">
    <property type="entry name" value="HTH_MARR_2"/>
    <property type="match status" value="1"/>
</dbReference>
<evidence type="ECO:0000259" key="4">
    <source>
        <dbReference type="PROSITE" id="PS50995"/>
    </source>
</evidence>
<dbReference type="RefSeq" id="WP_350258787.1">
    <property type="nucleotide sequence ID" value="NZ_CP138335.1"/>
</dbReference>
<sequence length="165" mass="18839">MEDLREITAMQLNQLMRLARRHRHQHHRPTPWGDPQMGQGRVLALLKLKPEITQRELTYLLGTSRQSLAELLAKLEQRGFITREPSPTDGRVMLVRLTEAGAAQSQDRPWPGPVSAETLSDLSDEQVQHLQEALEVIVHRLEAELPGECEPRGGWGLRHRGHRPH</sequence>